<reference evidence="3" key="1">
    <citation type="submission" date="2014-08" db="EMBL/GenBank/DDBJ databases">
        <authorList>
            <person name="Sharma Rahul"/>
            <person name="Thines Marco"/>
        </authorList>
    </citation>
    <scope>NUCLEOTIDE SEQUENCE</scope>
</reference>
<name>A0A0F7SVQ3_PHARH</name>
<accession>A0A0F7SVQ3</accession>
<evidence type="ECO:0000256" key="2">
    <source>
        <dbReference type="SAM" id="Phobius"/>
    </source>
</evidence>
<keyword evidence="2" id="KW-1133">Transmembrane helix</keyword>
<dbReference type="EMBL" id="LN483166">
    <property type="protein sequence ID" value="CED84650.1"/>
    <property type="molecule type" value="Genomic_DNA"/>
</dbReference>
<evidence type="ECO:0000256" key="1">
    <source>
        <dbReference type="SAM" id="MobiDB-lite"/>
    </source>
</evidence>
<organism evidence="3">
    <name type="scientific">Phaffia rhodozyma</name>
    <name type="common">Yeast</name>
    <name type="synonym">Xanthophyllomyces dendrorhous</name>
    <dbReference type="NCBI Taxonomy" id="264483"/>
    <lineage>
        <taxon>Eukaryota</taxon>
        <taxon>Fungi</taxon>
        <taxon>Dikarya</taxon>
        <taxon>Basidiomycota</taxon>
        <taxon>Agaricomycotina</taxon>
        <taxon>Tremellomycetes</taxon>
        <taxon>Cystofilobasidiales</taxon>
        <taxon>Mrakiaceae</taxon>
        <taxon>Phaffia</taxon>
    </lineage>
</organism>
<protein>
    <submittedName>
        <fullName evidence="3">Uncharacterized protein</fullName>
    </submittedName>
</protein>
<keyword evidence="2" id="KW-0812">Transmembrane</keyword>
<evidence type="ECO:0000313" key="3">
    <source>
        <dbReference type="EMBL" id="CED84650.1"/>
    </source>
</evidence>
<feature type="region of interest" description="Disordered" evidence="1">
    <location>
        <begin position="139"/>
        <end position="160"/>
    </location>
</feature>
<sequence>MALGTASYLMVILASILAFTLLTLISHLLSRKKLEPIHEPTEEGLAALREGGVVMWDMQGNEVVEIFSQTWTNPLDQSRIVEPRLEEVYLMEGDWDVEIERSVEGYLPLACSLPPTGLSEIEVAVIVALPCPPCPPLSSSSATHPCSRSISSSSPSPADTEECFPDVMVGSCRFSIPPSAVRELSPLALPPPSSLVEKKSMWVRTGRRRTTTLDVG</sequence>
<dbReference type="AlphaFoldDB" id="A0A0F7SVQ3"/>
<feature type="transmembrane region" description="Helical" evidence="2">
    <location>
        <begin position="6"/>
        <end position="29"/>
    </location>
</feature>
<feature type="compositionally biased region" description="Low complexity" evidence="1">
    <location>
        <begin position="139"/>
        <end position="157"/>
    </location>
</feature>
<keyword evidence="2" id="KW-0472">Membrane</keyword>
<proteinExistence type="predicted"/>